<dbReference type="HOGENOM" id="CLU_2662583_0_0_3"/>
<proteinExistence type="predicted"/>
<sequence length="75" mass="8880">MSTARILRIDLAQTIISLDGMYDSHENRKAICNRWMVLNIHKNLREKKIPKRGRKCLFDSSIFQERFNAIERAFA</sequence>
<dbReference type="EMBL" id="CP000828">
    <property type="protein sequence ID" value="ABW29509.1"/>
    <property type="molecule type" value="Genomic_DNA"/>
</dbReference>
<organism evidence="1 2">
    <name type="scientific">Acaryochloris marina (strain MBIC 11017)</name>
    <dbReference type="NCBI Taxonomy" id="329726"/>
    <lineage>
        <taxon>Bacteria</taxon>
        <taxon>Bacillati</taxon>
        <taxon>Cyanobacteriota</taxon>
        <taxon>Cyanophyceae</taxon>
        <taxon>Acaryochloridales</taxon>
        <taxon>Acaryochloridaceae</taxon>
        <taxon>Acaryochloris</taxon>
    </lineage>
</organism>
<gene>
    <name evidence="1" type="ordered locus">AM1_4534</name>
</gene>
<evidence type="ECO:0008006" key="3">
    <source>
        <dbReference type="Google" id="ProtNLM"/>
    </source>
</evidence>
<keyword evidence="2" id="KW-1185">Reference proteome</keyword>
<evidence type="ECO:0000313" key="2">
    <source>
        <dbReference type="Proteomes" id="UP000000268"/>
    </source>
</evidence>
<evidence type="ECO:0000313" key="1">
    <source>
        <dbReference type="EMBL" id="ABW29509.1"/>
    </source>
</evidence>
<dbReference type="AlphaFoldDB" id="B0BZ64"/>
<protein>
    <recommendedName>
        <fullName evidence="3">Transposase DDE domain-containing protein</fullName>
    </recommendedName>
</protein>
<reference evidence="1 2" key="1">
    <citation type="journal article" date="2008" name="Proc. Natl. Acad. Sci. U.S.A.">
        <title>Niche adaptation and genome expansion in the chlorophyll d-producing cyanobacterium Acaryochloris marina.</title>
        <authorList>
            <person name="Swingley W.D."/>
            <person name="Chen M."/>
            <person name="Cheung P.C."/>
            <person name="Conrad A.L."/>
            <person name="Dejesa L.C."/>
            <person name="Hao J."/>
            <person name="Honchak B.M."/>
            <person name="Karbach L.E."/>
            <person name="Kurdoglu A."/>
            <person name="Lahiri S."/>
            <person name="Mastrian S.D."/>
            <person name="Miyashita H."/>
            <person name="Page L."/>
            <person name="Ramakrishna P."/>
            <person name="Satoh S."/>
            <person name="Sattley W.M."/>
            <person name="Shimada Y."/>
            <person name="Taylor H.L."/>
            <person name="Tomo T."/>
            <person name="Tsuchiya T."/>
            <person name="Wang Z.T."/>
            <person name="Raymond J."/>
            <person name="Mimuro M."/>
            <person name="Blankenship R.E."/>
            <person name="Touchman J.W."/>
        </authorList>
    </citation>
    <scope>NUCLEOTIDE SEQUENCE [LARGE SCALE GENOMIC DNA]</scope>
    <source>
        <strain evidence="2">MBIC 11017</strain>
    </source>
</reference>
<dbReference type="Proteomes" id="UP000000268">
    <property type="component" value="Chromosome"/>
</dbReference>
<accession>B0BZ64</accession>
<name>B0BZ64_ACAM1</name>
<dbReference type="KEGG" id="amr:AM1_4534"/>